<feature type="signal peptide" evidence="1">
    <location>
        <begin position="1"/>
        <end position="18"/>
    </location>
</feature>
<dbReference type="Proteomes" id="UP000192796">
    <property type="component" value="Unassembled WGS sequence"/>
</dbReference>
<dbReference type="EMBL" id="LVYD01000048">
    <property type="protein sequence ID" value="OQP62784.1"/>
    <property type="molecule type" value="Genomic_DNA"/>
</dbReference>
<reference evidence="3 4" key="1">
    <citation type="submission" date="2016-03" db="EMBL/GenBank/DDBJ databases">
        <title>Niastella vici sp. nov., isolated from farmland soil.</title>
        <authorList>
            <person name="Chen L."/>
            <person name="Wang D."/>
            <person name="Yang S."/>
            <person name="Wang G."/>
        </authorList>
    </citation>
    <scope>NUCLEOTIDE SEQUENCE [LARGE SCALE GENOMIC DNA]</scope>
    <source>
        <strain evidence="3 4">DJ57</strain>
    </source>
</reference>
<feature type="chain" id="PRO_5012845296" description="Oligogalacturonate lyase domain-containing protein" evidence="1">
    <location>
        <begin position="19"/>
        <end position="396"/>
    </location>
</feature>
<dbReference type="GO" id="GO:0045490">
    <property type="term" value="P:pectin catabolic process"/>
    <property type="evidence" value="ECO:0007669"/>
    <property type="project" value="InterPro"/>
</dbReference>
<dbReference type="InterPro" id="IPR015943">
    <property type="entry name" value="WD40/YVTN_repeat-like_dom_sf"/>
</dbReference>
<dbReference type="SUPFAM" id="SSF82171">
    <property type="entry name" value="DPP6 N-terminal domain-like"/>
    <property type="match status" value="1"/>
</dbReference>
<evidence type="ECO:0000313" key="3">
    <source>
        <dbReference type="EMBL" id="OQP62784.1"/>
    </source>
</evidence>
<dbReference type="STRING" id="1703345.A3860_26075"/>
<proteinExistence type="predicted"/>
<dbReference type="AlphaFoldDB" id="A0A1V9FWT6"/>
<feature type="domain" description="Oligogalacturonate lyase" evidence="2">
    <location>
        <begin position="33"/>
        <end position="396"/>
    </location>
</feature>
<organism evidence="3 4">
    <name type="scientific">Niastella vici</name>
    <dbReference type="NCBI Taxonomy" id="1703345"/>
    <lineage>
        <taxon>Bacteria</taxon>
        <taxon>Pseudomonadati</taxon>
        <taxon>Bacteroidota</taxon>
        <taxon>Chitinophagia</taxon>
        <taxon>Chitinophagales</taxon>
        <taxon>Chitinophagaceae</taxon>
        <taxon>Niastella</taxon>
    </lineage>
</organism>
<gene>
    <name evidence="3" type="ORF">A3860_26075</name>
</gene>
<dbReference type="GO" id="GO:0047487">
    <property type="term" value="F:oligogalacturonide lyase activity"/>
    <property type="evidence" value="ECO:0007669"/>
    <property type="project" value="InterPro"/>
</dbReference>
<evidence type="ECO:0000256" key="1">
    <source>
        <dbReference type="SAM" id="SignalP"/>
    </source>
</evidence>
<dbReference type="OrthoDB" id="8432779at2"/>
<keyword evidence="4" id="KW-1185">Reference proteome</keyword>
<keyword evidence="1" id="KW-0732">Signal</keyword>
<dbReference type="RefSeq" id="WP_081148148.1">
    <property type="nucleotide sequence ID" value="NZ_LVYD01000048.1"/>
</dbReference>
<comment type="caution">
    <text evidence="3">The sequence shown here is derived from an EMBL/GenBank/DDBJ whole genome shotgun (WGS) entry which is preliminary data.</text>
</comment>
<name>A0A1V9FWT6_9BACT</name>
<accession>A0A1V9FWT6</accession>
<dbReference type="InterPro" id="IPR027946">
    <property type="entry name" value="Ogl_dom"/>
</dbReference>
<dbReference type="Gene3D" id="2.130.10.10">
    <property type="entry name" value="YVTN repeat-like/Quinoprotein amine dehydrogenase"/>
    <property type="match status" value="1"/>
</dbReference>
<evidence type="ECO:0000313" key="4">
    <source>
        <dbReference type="Proteomes" id="UP000192796"/>
    </source>
</evidence>
<sequence length="396" mass="45304">MKKQLFAFLSIISLTASAQPVLETGAQKPMPETWIDASTKHTVVRLTNKPGANASFYFHNNPFVGNKMVFYSTDSINGKQLYTVDLTTRKMEQLTHQSAPMTGEIVSAKGHNVYYQIKDSVFVTNIDTKQTKGVFVFPAGFKAGITTVNADETLLAGAYSTDAEKEILKNNPEKHDFFEKIYEARLPRTLFVIDINSKQLRRLFTDSAWLNHVQFSTTDANLLMFCHEGPWHKVDRIWTIDVRHADKSNARLMHTRTMEMEIAGHEWFSPDGKTIWFDWQLPRGSNFYVGGVNVKTLEEKKYNLQRNEWSIHFTISPDQKLFAGDGGDPSQVAKAPDGQWIYLFTPEGDHFKAEKLVNMKHHNYKLEPNVHFSPDGKWIIFRANFEGQEQAYAVKI</sequence>
<dbReference type="Pfam" id="PF14583">
    <property type="entry name" value="Pectate_lyase22"/>
    <property type="match status" value="1"/>
</dbReference>
<evidence type="ECO:0000259" key="2">
    <source>
        <dbReference type="Pfam" id="PF14583"/>
    </source>
</evidence>
<protein>
    <recommendedName>
        <fullName evidence="2">Oligogalacturonate lyase domain-containing protein</fullName>
    </recommendedName>
</protein>